<dbReference type="PROSITE" id="PS50113">
    <property type="entry name" value="PAC"/>
    <property type="match status" value="1"/>
</dbReference>
<keyword evidence="2" id="KW-0288">FMN</keyword>
<proteinExistence type="predicted"/>
<dbReference type="InterPro" id="IPR035965">
    <property type="entry name" value="PAS-like_dom_sf"/>
</dbReference>
<dbReference type="SUPFAM" id="SSF81606">
    <property type="entry name" value="PP2C-like"/>
    <property type="match status" value="1"/>
</dbReference>
<dbReference type="Proteomes" id="UP000018890">
    <property type="component" value="Unassembled WGS sequence"/>
</dbReference>
<comment type="caution">
    <text evidence="6">The sequence shown here is derived from an EMBL/GenBank/DDBJ whole genome shotgun (WGS) entry which is preliminary data.</text>
</comment>
<evidence type="ECO:0000256" key="3">
    <source>
        <dbReference type="ARBA" id="ARBA00022991"/>
    </source>
</evidence>
<keyword evidence="1" id="KW-0285">Flavoprotein</keyword>
<feature type="domain" description="PAC" evidence="5">
    <location>
        <begin position="206"/>
        <end position="260"/>
    </location>
</feature>
<accession>W4Q222</accession>
<keyword evidence="3" id="KW-0157">Chromophore</keyword>
<dbReference type="RefSeq" id="WP_034745095.1">
    <property type="nucleotide sequence ID" value="NZ_BAUT01000016.1"/>
</dbReference>
<organism evidence="6 7">
    <name type="scientific">Halalkalibacter wakoensis JCM 9140</name>
    <dbReference type="NCBI Taxonomy" id="1236970"/>
    <lineage>
        <taxon>Bacteria</taxon>
        <taxon>Bacillati</taxon>
        <taxon>Bacillota</taxon>
        <taxon>Bacilli</taxon>
        <taxon>Bacillales</taxon>
        <taxon>Bacillaceae</taxon>
        <taxon>Halalkalibacter</taxon>
    </lineage>
</organism>
<dbReference type="InterPro" id="IPR036457">
    <property type="entry name" value="PPM-type-like_dom_sf"/>
</dbReference>
<dbReference type="OrthoDB" id="9763484at2"/>
<dbReference type="PANTHER" id="PTHR47429:SF2">
    <property type="entry name" value="PROTEIN TWIN LOV 1"/>
    <property type="match status" value="1"/>
</dbReference>
<feature type="domain" description="PAS" evidence="4">
    <location>
        <begin position="4"/>
        <end position="76"/>
    </location>
</feature>
<dbReference type="Gene3D" id="3.60.40.10">
    <property type="entry name" value="PPM-type phosphatase domain"/>
    <property type="match status" value="1"/>
</dbReference>
<dbReference type="NCBIfam" id="TIGR00229">
    <property type="entry name" value="sensory_box"/>
    <property type="match status" value="2"/>
</dbReference>
<dbReference type="PROSITE" id="PS50112">
    <property type="entry name" value="PAS"/>
    <property type="match status" value="2"/>
</dbReference>
<dbReference type="InterPro" id="IPR000700">
    <property type="entry name" value="PAS-assoc_C"/>
</dbReference>
<dbReference type="InterPro" id="IPR001932">
    <property type="entry name" value="PPM-type_phosphatase-like_dom"/>
</dbReference>
<dbReference type="SMART" id="SM00086">
    <property type="entry name" value="PAC"/>
    <property type="match status" value="1"/>
</dbReference>
<dbReference type="CDD" id="cd00130">
    <property type="entry name" value="PAS"/>
    <property type="match status" value="2"/>
</dbReference>
<dbReference type="EMBL" id="BAUT01000016">
    <property type="protein sequence ID" value="GAE25985.1"/>
    <property type="molecule type" value="Genomic_DNA"/>
</dbReference>
<dbReference type="InterPro" id="IPR013767">
    <property type="entry name" value="PAS_fold"/>
</dbReference>
<dbReference type="Pfam" id="PF13426">
    <property type="entry name" value="PAS_9"/>
    <property type="match status" value="1"/>
</dbReference>
<dbReference type="GO" id="GO:0006355">
    <property type="term" value="P:regulation of DNA-templated transcription"/>
    <property type="evidence" value="ECO:0007669"/>
    <property type="project" value="InterPro"/>
</dbReference>
<dbReference type="PANTHER" id="PTHR47429">
    <property type="entry name" value="PROTEIN TWIN LOV 1"/>
    <property type="match status" value="1"/>
</dbReference>
<dbReference type="Pfam" id="PF07228">
    <property type="entry name" value="SpoIIE"/>
    <property type="match status" value="1"/>
</dbReference>
<gene>
    <name evidence="6" type="ORF">JCM9140_2010</name>
</gene>
<protein>
    <submittedName>
        <fullName evidence="6">Sensory box histidine kinase</fullName>
    </submittedName>
</protein>
<dbReference type="Gene3D" id="3.30.450.20">
    <property type="entry name" value="PAS domain"/>
    <property type="match status" value="2"/>
</dbReference>
<evidence type="ECO:0000259" key="4">
    <source>
        <dbReference type="PROSITE" id="PS50112"/>
    </source>
</evidence>
<dbReference type="Pfam" id="PF00989">
    <property type="entry name" value="PAS"/>
    <property type="match status" value="1"/>
</dbReference>
<keyword evidence="6" id="KW-0418">Kinase</keyword>
<evidence type="ECO:0000313" key="7">
    <source>
        <dbReference type="Proteomes" id="UP000018890"/>
    </source>
</evidence>
<keyword evidence="6" id="KW-0808">Transferase</keyword>
<keyword evidence="7" id="KW-1185">Reference proteome</keyword>
<dbReference type="STRING" id="1236970.JCM9140_2010"/>
<evidence type="ECO:0000313" key="6">
    <source>
        <dbReference type="EMBL" id="GAE25985.1"/>
    </source>
</evidence>
<dbReference type="AlphaFoldDB" id="W4Q222"/>
<dbReference type="InterPro" id="IPR000014">
    <property type="entry name" value="PAS"/>
</dbReference>
<evidence type="ECO:0000256" key="1">
    <source>
        <dbReference type="ARBA" id="ARBA00022630"/>
    </source>
</evidence>
<dbReference type="SMART" id="SM00091">
    <property type="entry name" value="PAS"/>
    <property type="match status" value="2"/>
</dbReference>
<evidence type="ECO:0000256" key="2">
    <source>
        <dbReference type="ARBA" id="ARBA00022643"/>
    </source>
</evidence>
<dbReference type="SMART" id="SM00331">
    <property type="entry name" value="PP2C_SIG"/>
    <property type="match status" value="1"/>
</dbReference>
<feature type="domain" description="PAS" evidence="4">
    <location>
        <begin position="132"/>
        <end position="209"/>
    </location>
</feature>
<reference evidence="6" key="1">
    <citation type="journal article" date="2014" name="Genome Announc.">
        <title>Draft Genome Sequences of Three Alkaliphilic Bacillus Strains, Bacillus wakoensis JCM 9140T, Bacillus akibai JCM 9157T, and Bacillus hemicellulosilyticus JCM 9152T.</title>
        <authorList>
            <person name="Yuki M."/>
            <person name="Oshima K."/>
            <person name="Suda W."/>
            <person name="Oshida Y."/>
            <person name="Kitamura K."/>
            <person name="Iida T."/>
            <person name="Hattori M."/>
            <person name="Ohkuma M."/>
        </authorList>
    </citation>
    <scope>NUCLEOTIDE SEQUENCE [LARGE SCALE GENOMIC DNA]</scope>
    <source>
        <strain evidence="6">JCM 9140</strain>
    </source>
</reference>
<name>W4Q222_9BACI</name>
<dbReference type="SUPFAM" id="SSF55785">
    <property type="entry name" value="PYP-like sensor domain (PAS domain)"/>
    <property type="match status" value="2"/>
</dbReference>
<dbReference type="GO" id="GO:0016301">
    <property type="term" value="F:kinase activity"/>
    <property type="evidence" value="ECO:0007669"/>
    <property type="project" value="UniProtKB-KW"/>
</dbReference>
<evidence type="ECO:0000259" key="5">
    <source>
        <dbReference type="PROSITE" id="PS50113"/>
    </source>
</evidence>
<dbReference type="InterPro" id="IPR001610">
    <property type="entry name" value="PAC"/>
</dbReference>
<sequence>MTVSNINFFEIINDSPDVLLTVNMDGIVTYVNETFTKVTGHKKKVVVGKHLSEVPIFTKTSKKYVADVFPTLISESMNTPFELTLVDSMKKKRAYTIVPRLYPKEKPFLLLVFRDMYQEYQFEEKMETLLKKNKLYFEAIENSRVGIIITNAMKEDNPIVYVNKGFRVLTGYVPMEIIGRNCRFLQGEKSDPNTIKLIREAIKNEVQLQTEILNYKKDGSPFWNELSINPVRNDEGEVTHFIGIQQDITDRKRNEIEMKQDIFVARRLQEGLFSKPVTDEKISICGYNHACRHLGGDLYKWTKLDDHLYSVFIMDVMGHGITASLLTLAFNTKYLFLMESNVYHPKDFLDRLNDHMFTFLDETFEESIMKPYFSCTYLLVDTKAKKVHYVNAGHPSFIVKNKEQVDFHSSNSIPVGLLKDHVYEEESFHFDKDSEIILYTDGVLENLAVTKEMLAEMEINEKSMRKAETFFRLDKLEDDITLIHMKLH</sequence>